<sequence length="121" mass="12440">MVIAPLVAASLALSVATGPLDPRPSHAASPRVALQSRVTATTDCIVRAIAADPRFKQASAGAMIGELIVDSMPACAATVREMIDAWDASFGDGSGEAFFMGPFLDVLPAAASRMLAKDPAR</sequence>
<comment type="caution">
    <text evidence="2">The sequence shown here is derived from an EMBL/GenBank/DDBJ whole genome shotgun (WGS) entry which is preliminary data.</text>
</comment>
<evidence type="ECO:0000313" key="3">
    <source>
        <dbReference type="Proteomes" id="UP000289200"/>
    </source>
</evidence>
<dbReference type="AlphaFoldDB" id="A0A3S4DJ04"/>
<reference evidence="1 4" key="3">
    <citation type="submission" date="2019-11" db="EMBL/GenBank/DDBJ databases">
        <title>Whole-genome sequence of Rhodoplanes serenus DSM 18633, type strain.</title>
        <authorList>
            <person name="Kyndt J.A."/>
            <person name="Meyer T.E."/>
        </authorList>
    </citation>
    <scope>NUCLEOTIDE SEQUENCE [LARGE SCALE GENOMIC DNA]</scope>
    <source>
        <strain evidence="1 4">DSM 18633</strain>
    </source>
</reference>
<dbReference type="OrthoDB" id="8446710at2"/>
<evidence type="ECO:0000313" key="1">
    <source>
        <dbReference type="EMBL" id="MTW18255.1"/>
    </source>
</evidence>
<accession>A0A3S4DJ04</accession>
<dbReference type="Proteomes" id="UP000438991">
    <property type="component" value="Unassembled WGS sequence"/>
</dbReference>
<evidence type="ECO:0000313" key="2">
    <source>
        <dbReference type="EMBL" id="VCU11543.1"/>
    </source>
</evidence>
<organism evidence="2 3">
    <name type="scientific">Rhodoplanes serenus</name>
    <dbReference type="NCBI Taxonomy" id="200615"/>
    <lineage>
        <taxon>Bacteria</taxon>
        <taxon>Pseudomonadati</taxon>
        <taxon>Pseudomonadota</taxon>
        <taxon>Alphaproteobacteria</taxon>
        <taxon>Hyphomicrobiales</taxon>
        <taxon>Nitrobacteraceae</taxon>
        <taxon>Rhodoplanes</taxon>
    </lineage>
</organism>
<name>A0A3S4DJ04_9BRAD</name>
<reference evidence="2" key="2">
    <citation type="submission" date="2018-10" db="EMBL/GenBank/DDBJ databases">
        <authorList>
            <person name="Peiro R."/>
            <person name="Begona"/>
            <person name="Cbmso G."/>
            <person name="Lopez M."/>
            <person name="Gonzalez S."/>
            <person name="Sacristan E."/>
            <person name="Castillo E."/>
        </authorList>
    </citation>
    <scope>NUCLEOTIDE SEQUENCE</scope>
    <source>
        <strain evidence="2">Rhod_genome</strain>
    </source>
</reference>
<dbReference type="EMBL" id="UWOC01000214">
    <property type="protein sequence ID" value="VCU11543.1"/>
    <property type="molecule type" value="Genomic_DNA"/>
</dbReference>
<proteinExistence type="predicted"/>
<dbReference type="RefSeq" id="WP_129611701.1">
    <property type="nucleotide sequence ID" value="NZ_UWOC01000214.1"/>
</dbReference>
<dbReference type="Proteomes" id="UP000289200">
    <property type="component" value="Unassembled WGS sequence"/>
</dbReference>
<gene>
    <name evidence="1" type="ORF">GJ689_18805</name>
    <name evidence="2" type="ORF">RHODGE_RHODGE_05023</name>
</gene>
<keyword evidence="3" id="KW-1185">Reference proteome</keyword>
<protein>
    <submittedName>
        <fullName evidence="2">Uncharacterized protein</fullName>
    </submittedName>
</protein>
<reference evidence="3" key="1">
    <citation type="submission" date="2018-10" db="EMBL/GenBank/DDBJ databases">
        <authorList>
            <person name="Peiro R."/>
            <person name="Begona"/>
            <person name="Cbmso G."/>
            <person name="Lopez M."/>
            <person name="Gonzalez S."/>
            <person name="Sacristan E."/>
            <person name="Castillo E."/>
        </authorList>
    </citation>
    <scope>NUCLEOTIDE SEQUENCE [LARGE SCALE GENOMIC DNA]</scope>
</reference>
<dbReference type="EMBL" id="WNKV01000015">
    <property type="protein sequence ID" value="MTW18255.1"/>
    <property type="molecule type" value="Genomic_DNA"/>
</dbReference>
<evidence type="ECO:0000313" key="4">
    <source>
        <dbReference type="Proteomes" id="UP000438991"/>
    </source>
</evidence>